<dbReference type="EMBL" id="DS269738">
    <property type="protein sequence ID" value="EFO88126.1"/>
    <property type="molecule type" value="Genomic_DNA"/>
</dbReference>
<reference evidence="2" key="1">
    <citation type="submission" date="2007-07" db="EMBL/GenBank/DDBJ databases">
        <title>PCAP assembly of the Caenorhabditis remanei genome.</title>
        <authorList>
            <consortium name="The Caenorhabditis remanei Sequencing Consortium"/>
            <person name="Wilson R.K."/>
        </authorList>
    </citation>
    <scope>NUCLEOTIDE SEQUENCE [LARGE SCALE GENOMIC DNA]</scope>
    <source>
        <strain evidence="2">PB4641</strain>
    </source>
</reference>
<evidence type="ECO:0000313" key="2">
    <source>
        <dbReference type="EMBL" id="EFO88126.1"/>
    </source>
</evidence>
<gene>
    <name evidence="2" type="ORF">CRE_06227</name>
</gene>
<feature type="transmembrane region" description="Helical" evidence="1">
    <location>
        <begin position="293"/>
        <end position="317"/>
    </location>
</feature>
<organism evidence="3">
    <name type="scientific">Caenorhabditis remanei</name>
    <name type="common">Caenorhabditis vulgaris</name>
    <dbReference type="NCBI Taxonomy" id="31234"/>
    <lineage>
        <taxon>Eukaryota</taxon>
        <taxon>Metazoa</taxon>
        <taxon>Ecdysozoa</taxon>
        <taxon>Nematoda</taxon>
        <taxon>Chromadorea</taxon>
        <taxon>Rhabditida</taxon>
        <taxon>Rhabditina</taxon>
        <taxon>Rhabditomorpha</taxon>
        <taxon>Rhabditoidea</taxon>
        <taxon>Rhabditidae</taxon>
        <taxon>Peloderinae</taxon>
        <taxon>Caenorhabditis</taxon>
    </lineage>
</organism>
<dbReference type="OMA" id="QHPNGED"/>
<evidence type="ECO:0000313" key="3">
    <source>
        <dbReference type="Proteomes" id="UP000008281"/>
    </source>
</evidence>
<evidence type="ECO:0000256" key="1">
    <source>
        <dbReference type="SAM" id="Phobius"/>
    </source>
</evidence>
<keyword evidence="3" id="KW-1185">Reference proteome</keyword>
<dbReference type="FunCoup" id="E3NRK4">
    <property type="interactions" value="198"/>
</dbReference>
<dbReference type="Proteomes" id="UP000008281">
    <property type="component" value="Unassembled WGS sequence"/>
</dbReference>
<dbReference type="AlphaFoldDB" id="E3NRK4"/>
<protein>
    <submittedName>
        <fullName evidence="2">Uncharacterized protein</fullName>
    </submittedName>
</protein>
<sequence length="318" mass="36545">MKFREFDVVSFDLENSVDSSLPNVEMFVKWSEWSCCSACCCPRAVCKQFETSGDKCKSVKSYQNRRGDFMIRRKGETGIDDLEALFNKHHVVKLSMALKIPEIQQNLDNSRISLNGKLKVPSETLAVFQTKDCKDHIQKMDCWELAKCLYNSTDMLPEKEVAKIEERDVCENASIFVLRDAYNILSLMPEKLYRLQIDRKIGAGNIVKVNFTLDGEGVEKLDHIRDCAHQPKRVFQHPNGEDLIVRLSEEQLSRNPKIIAVISYQSPARLEVMVDMVLKTKRNRQNEKKGDDWFSIILISSLALCTLILLGLSLFFLR</sequence>
<dbReference type="InParanoid" id="E3NRK4"/>
<keyword evidence="1" id="KW-0472">Membrane</keyword>
<dbReference type="eggNOG" id="ENOG502T6NW">
    <property type="taxonomic scope" value="Eukaryota"/>
</dbReference>
<dbReference type="STRING" id="31234.E3NRK4"/>
<proteinExistence type="predicted"/>
<name>E3NRK4_CAERE</name>
<keyword evidence="1" id="KW-1133">Transmembrane helix</keyword>
<accession>E3NRK4</accession>
<dbReference type="OrthoDB" id="5849525at2759"/>
<dbReference type="HOGENOM" id="CLU_804700_0_0_1"/>
<keyword evidence="1" id="KW-0812">Transmembrane</keyword>